<name>A0A286QQK3_9CAUD</name>
<gene>
    <name evidence="1" type="ORF">P7601_27</name>
</gene>
<proteinExistence type="predicted"/>
<keyword evidence="2" id="KW-1185">Reference proteome</keyword>
<sequence>MQKKYIIFYKNSFRLVAKIDLNGLKTILKTFDKK</sequence>
<dbReference type="EMBL" id="KY705272">
    <property type="protein sequence ID" value="ARU13968.1"/>
    <property type="molecule type" value="Genomic_DNA"/>
</dbReference>
<dbReference type="Proteomes" id="UP000224539">
    <property type="component" value="Genome"/>
</dbReference>
<protein>
    <submittedName>
        <fullName evidence="1">Uncharacterized protein</fullName>
    </submittedName>
</protein>
<evidence type="ECO:0000313" key="2">
    <source>
        <dbReference type="Proteomes" id="UP000224539"/>
    </source>
</evidence>
<evidence type="ECO:0000313" key="1">
    <source>
        <dbReference type="EMBL" id="ARU13968.1"/>
    </source>
</evidence>
<accession>A0A286QQK3</accession>
<organism evidence="1 2">
    <name type="scientific">Streptococcus phage P7601</name>
    <dbReference type="NCBI Taxonomy" id="1971431"/>
    <lineage>
        <taxon>Viruses</taxon>
        <taxon>Duplodnaviria</taxon>
        <taxon>Heunggongvirae</taxon>
        <taxon>Uroviricota</taxon>
        <taxon>Caudoviricetes</taxon>
        <taxon>Aliceevansviridae</taxon>
        <taxon>Moineauvirus</taxon>
        <taxon>Moineauvirus P7601</taxon>
    </lineage>
</organism>
<reference evidence="1 2" key="1">
    <citation type="journal article" date="2017" name="Front. Microbiol.">
        <title>Global Survey and Genome Exploration of Bacteriophages Infecting the Lactic Acid Bacterium Streptococcus thermophilus.</title>
        <authorList>
            <person name="McDonnell B."/>
            <person name="Mahony J."/>
            <person name="Hanemaaijer L."/>
            <person name="Neve H."/>
            <person name="Noben J.-P."/>
            <person name="Lugli G.A."/>
            <person name="Ventura M."/>
            <person name="Kouwen T.R."/>
            <person name="van Sinderen D."/>
        </authorList>
    </citation>
    <scope>NUCLEOTIDE SEQUENCE [LARGE SCALE GENOMIC DNA]</scope>
</reference>